<protein>
    <submittedName>
        <fullName evidence="1">Uncharacterized protein</fullName>
    </submittedName>
</protein>
<organism evidence="1 2">
    <name type="scientific">Lasius platythorax</name>
    <dbReference type="NCBI Taxonomy" id="488582"/>
    <lineage>
        <taxon>Eukaryota</taxon>
        <taxon>Metazoa</taxon>
        <taxon>Ecdysozoa</taxon>
        <taxon>Arthropoda</taxon>
        <taxon>Hexapoda</taxon>
        <taxon>Insecta</taxon>
        <taxon>Pterygota</taxon>
        <taxon>Neoptera</taxon>
        <taxon>Endopterygota</taxon>
        <taxon>Hymenoptera</taxon>
        <taxon>Apocrita</taxon>
        <taxon>Aculeata</taxon>
        <taxon>Formicoidea</taxon>
        <taxon>Formicidae</taxon>
        <taxon>Formicinae</taxon>
        <taxon>Lasius</taxon>
        <taxon>Lasius</taxon>
    </lineage>
</organism>
<dbReference type="Gene3D" id="2.40.50.140">
    <property type="entry name" value="Nucleic acid-binding proteins"/>
    <property type="match status" value="1"/>
</dbReference>
<proteinExistence type="predicted"/>
<dbReference type="Proteomes" id="UP001497644">
    <property type="component" value="Chromosome 2"/>
</dbReference>
<accession>A0AAV2NL84</accession>
<keyword evidence="2" id="KW-1185">Reference proteome</keyword>
<evidence type="ECO:0000313" key="2">
    <source>
        <dbReference type="Proteomes" id="UP001497644"/>
    </source>
</evidence>
<sequence length="266" mass="31241">MSDKKLVKGIVALSKEEYDDYQKSLSSKKEWPGININSDSRMTLNIPMLIMELYRLVPYKEGRYVHFHPFNMPYIKVRKIELVGIVTNIKRNVNNLFLTIEDGTGVAEINYKLEQYLFSLKHRQEIDEKYRNQAGNLRETKMVQNCPKKFPEIRPGFSYPCNTSLQDMAIFENKWWSETDSGLLGKEIQPFDYVYVTGYPCLDTNFQKIPEQITAEFIEHARLTVFAISVTCISEEIYNKKLSTWISNTILQRYKEVEKKVYIAKK</sequence>
<reference evidence="1" key="1">
    <citation type="submission" date="2024-04" db="EMBL/GenBank/DDBJ databases">
        <authorList>
            <consortium name="Molecular Ecology Group"/>
        </authorList>
    </citation>
    <scope>NUCLEOTIDE SEQUENCE</scope>
</reference>
<gene>
    <name evidence="1" type="ORF">LPLAT_LOCUS6153</name>
</gene>
<name>A0AAV2NL84_9HYME</name>
<dbReference type="AlphaFoldDB" id="A0AAV2NL84"/>
<dbReference type="EMBL" id="OZ034825">
    <property type="protein sequence ID" value="CAL1680066.1"/>
    <property type="molecule type" value="Genomic_DNA"/>
</dbReference>
<dbReference type="InterPro" id="IPR012340">
    <property type="entry name" value="NA-bd_OB-fold"/>
</dbReference>
<evidence type="ECO:0000313" key="1">
    <source>
        <dbReference type="EMBL" id="CAL1680066.1"/>
    </source>
</evidence>